<reference evidence="5 6" key="1">
    <citation type="journal article" date="2011" name="Proc. Natl. Acad. Sci. U.S.A.">
        <title>Genome and transcriptome analyses of the mountain pine beetle-fungal symbiont Grosmannia clavigera, a lodgepole pine pathogen.</title>
        <authorList>
            <person name="DiGuistini S."/>
            <person name="Wang Y."/>
            <person name="Liao N.Y."/>
            <person name="Taylor G."/>
            <person name="Tanguay P."/>
            <person name="Feau N."/>
            <person name="Henrissat B."/>
            <person name="Chan S.K."/>
            <person name="Hesse-Orce U."/>
            <person name="Alamouti S.M."/>
            <person name="Tsui C.K.M."/>
            <person name="Docking R.T."/>
            <person name="Levasseur A."/>
            <person name="Haridas S."/>
            <person name="Robertson G."/>
            <person name="Birol I."/>
            <person name="Holt R.A."/>
            <person name="Marra M.A."/>
            <person name="Hamelin R.C."/>
            <person name="Hirst M."/>
            <person name="Jones S.J.M."/>
            <person name="Bohlmann J."/>
            <person name="Breuil C."/>
        </authorList>
    </citation>
    <scope>NUCLEOTIDE SEQUENCE [LARGE SCALE GENOMIC DNA]</scope>
    <source>
        <strain evidence="6">kw1407 / UAMH 11150</strain>
    </source>
</reference>
<keyword evidence="2 5" id="KW-0808">Transferase</keyword>
<dbReference type="GO" id="GO:0030798">
    <property type="term" value="F:trans-aconitate 2-methyltransferase activity"/>
    <property type="evidence" value="ECO:0007669"/>
    <property type="project" value="InterPro"/>
</dbReference>
<protein>
    <submittedName>
        <fullName evidence="5">Trans-aconitate 2-methyltransferase</fullName>
    </submittedName>
</protein>
<sequence length="337" mass="36232">MSTVRLVRRLPAALSHSTSSPVLASLATRTTAKGALVSTNSRMASSASSAAGKNNWSAAQYLKFDSERTRAVHDLVARVPLPGGKLPATTDDDASPPLRIIDLGCGPGNSTAVLVQRFTGAHVSGVDASPNMIERARAALPDVDFALADLRTYAGQPTDDAPADLLLANAVFQWLRLPDRLPTVLRLLATQRPGGVFAYQVPDNKDEPSHRAMGEVGSGKAPGTSADDVWVPFLRDLSDRDPIETPETIYDALILHCTAVDVWHTAYYHALPGGVADIVEWLKGSGLQPFVNALPEGPVRDAYLDAYKTRLADFYKPRADGSVLIRYPRLFVVAVKK</sequence>
<organism evidence="6">
    <name type="scientific">Grosmannia clavigera (strain kw1407 / UAMH 11150)</name>
    <name type="common">Blue stain fungus</name>
    <name type="synonym">Graphiocladiella clavigera</name>
    <dbReference type="NCBI Taxonomy" id="655863"/>
    <lineage>
        <taxon>Eukaryota</taxon>
        <taxon>Fungi</taxon>
        <taxon>Dikarya</taxon>
        <taxon>Ascomycota</taxon>
        <taxon>Pezizomycotina</taxon>
        <taxon>Sordariomycetes</taxon>
        <taxon>Sordariomycetidae</taxon>
        <taxon>Ophiostomatales</taxon>
        <taxon>Ophiostomataceae</taxon>
        <taxon>Leptographium</taxon>
    </lineage>
</organism>
<dbReference type="GO" id="GO:0032259">
    <property type="term" value="P:methylation"/>
    <property type="evidence" value="ECO:0007669"/>
    <property type="project" value="UniProtKB-KW"/>
</dbReference>
<dbReference type="eggNOG" id="ENOG502S1YX">
    <property type="taxonomic scope" value="Eukaryota"/>
</dbReference>
<evidence type="ECO:0000313" key="5">
    <source>
        <dbReference type="EMBL" id="EFX04480.1"/>
    </source>
</evidence>
<keyword evidence="6" id="KW-1185">Reference proteome</keyword>
<evidence type="ECO:0000313" key="6">
    <source>
        <dbReference type="Proteomes" id="UP000007796"/>
    </source>
</evidence>
<name>F0XCS6_GROCL</name>
<dbReference type="Proteomes" id="UP000007796">
    <property type="component" value="Unassembled WGS sequence"/>
</dbReference>
<dbReference type="PANTHER" id="PTHR43861">
    <property type="entry name" value="TRANS-ACONITATE 2-METHYLTRANSFERASE-RELATED"/>
    <property type="match status" value="1"/>
</dbReference>
<evidence type="ECO:0000256" key="1">
    <source>
        <dbReference type="ARBA" id="ARBA00022603"/>
    </source>
</evidence>
<feature type="domain" description="Methyltransferase" evidence="4">
    <location>
        <begin position="100"/>
        <end position="195"/>
    </location>
</feature>
<evidence type="ECO:0000259" key="4">
    <source>
        <dbReference type="Pfam" id="PF13649"/>
    </source>
</evidence>
<feature type="compositionally biased region" description="Basic and acidic residues" evidence="3">
    <location>
        <begin position="203"/>
        <end position="213"/>
    </location>
</feature>
<dbReference type="STRING" id="655863.F0XCS6"/>
<dbReference type="HOGENOM" id="CLU_037990_5_2_1"/>
<dbReference type="InterPro" id="IPR041698">
    <property type="entry name" value="Methyltransf_25"/>
</dbReference>
<gene>
    <name evidence="5" type="ORF">CMQ_1408</name>
</gene>
<dbReference type="CDD" id="cd02440">
    <property type="entry name" value="AdoMet_MTases"/>
    <property type="match status" value="1"/>
</dbReference>
<evidence type="ECO:0000256" key="3">
    <source>
        <dbReference type="SAM" id="MobiDB-lite"/>
    </source>
</evidence>
<proteinExistence type="predicted"/>
<dbReference type="OrthoDB" id="66144at2759"/>
<dbReference type="InterPro" id="IPR029063">
    <property type="entry name" value="SAM-dependent_MTases_sf"/>
</dbReference>
<feature type="region of interest" description="Disordered" evidence="3">
    <location>
        <begin position="199"/>
        <end position="221"/>
    </location>
</feature>
<dbReference type="Gene3D" id="3.40.50.150">
    <property type="entry name" value="Vaccinia Virus protein VP39"/>
    <property type="match status" value="1"/>
</dbReference>
<keyword evidence="1 5" id="KW-0489">Methyltransferase</keyword>
<dbReference type="InParanoid" id="F0XCS6"/>
<dbReference type="EMBL" id="GL629765">
    <property type="protein sequence ID" value="EFX04480.1"/>
    <property type="molecule type" value="Genomic_DNA"/>
</dbReference>
<dbReference type="Pfam" id="PF13649">
    <property type="entry name" value="Methyltransf_25"/>
    <property type="match status" value="1"/>
</dbReference>
<dbReference type="RefSeq" id="XP_014173962.1">
    <property type="nucleotide sequence ID" value="XM_014318487.1"/>
</dbReference>
<accession>F0XCS6</accession>
<evidence type="ECO:0000256" key="2">
    <source>
        <dbReference type="ARBA" id="ARBA00022679"/>
    </source>
</evidence>
<dbReference type="Gene3D" id="1.10.150.290">
    <property type="entry name" value="S-adenosyl-L-methionine-dependent methyltransferases"/>
    <property type="match status" value="1"/>
</dbReference>
<dbReference type="AlphaFoldDB" id="F0XCS6"/>
<dbReference type="SUPFAM" id="SSF53335">
    <property type="entry name" value="S-adenosyl-L-methionine-dependent methyltransferases"/>
    <property type="match status" value="1"/>
</dbReference>
<dbReference type="GeneID" id="25974283"/>
<dbReference type="InterPro" id="IPR023149">
    <property type="entry name" value="Trans_acon_MeTrfase_C"/>
</dbReference>
<dbReference type="PANTHER" id="PTHR43861:SF1">
    <property type="entry name" value="TRANS-ACONITATE 2-METHYLTRANSFERASE"/>
    <property type="match status" value="1"/>
</dbReference>